<accession>A0A1E3X2M3</accession>
<dbReference type="Gene3D" id="3.40.50.1110">
    <property type="entry name" value="SGNH hydrolase"/>
    <property type="match status" value="1"/>
</dbReference>
<dbReference type="PANTHER" id="PTHR30383:SF5">
    <property type="entry name" value="SGNH HYDROLASE-TYPE ESTERASE DOMAIN-CONTAINING PROTEIN"/>
    <property type="match status" value="1"/>
</dbReference>
<comment type="caution">
    <text evidence="1">The sequence shown here is derived from an EMBL/GenBank/DDBJ whole genome shotgun (WGS) entry which is preliminary data.</text>
</comment>
<evidence type="ECO:0000313" key="1">
    <source>
        <dbReference type="EMBL" id="ODS29832.1"/>
    </source>
</evidence>
<dbReference type="CDD" id="cd00229">
    <property type="entry name" value="SGNH_hydrolase"/>
    <property type="match status" value="1"/>
</dbReference>
<gene>
    <name evidence="1" type="ORF">SCARUB_05064</name>
</gene>
<dbReference type="SUPFAM" id="SSF52266">
    <property type="entry name" value="SGNH hydrolase"/>
    <property type="match status" value="1"/>
</dbReference>
<dbReference type="PANTHER" id="PTHR30383">
    <property type="entry name" value="THIOESTERASE 1/PROTEASE 1/LYSOPHOSPHOLIPASE L1"/>
    <property type="match status" value="1"/>
</dbReference>
<dbReference type="InterPro" id="IPR036514">
    <property type="entry name" value="SGNH_hydro_sf"/>
</dbReference>
<organism evidence="1 2">
    <name type="scientific">Candidatus Scalindua rubra</name>
    <dbReference type="NCBI Taxonomy" id="1872076"/>
    <lineage>
        <taxon>Bacteria</taxon>
        <taxon>Pseudomonadati</taxon>
        <taxon>Planctomycetota</taxon>
        <taxon>Candidatus Brocadiia</taxon>
        <taxon>Candidatus Brocadiales</taxon>
        <taxon>Candidatus Scalinduaceae</taxon>
        <taxon>Candidatus Scalindua</taxon>
    </lineage>
</organism>
<keyword evidence="1" id="KW-0378">Hydrolase</keyword>
<protein>
    <submittedName>
        <fullName evidence="1">GDSL-like Lipase/Acylhydrolase</fullName>
    </submittedName>
</protein>
<name>A0A1E3X2M3_9BACT</name>
<reference evidence="1 2" key="1">
    <citation type="submission" date="2016-07" db="EMBL/GenBank/DDBJ databases">
        <title>Draft genome of Scalindua rubra, obtained from a brine-seawater interface in the Red Sea, sheds light on salt adaptation in anammox bacteria.</title>
        <authorList>
            <person name="Speth D.R."/>
            <person name="Lagkouvardos I."/>
            <person name="Wang Y."/>
            <person name="Qian P.-Y."/>
            <person name="Dutilh B.E."/>
            <person name="Jetten M.S."/>
        </authorList>
    </citation>
    <scope>NUCLEOTIDE SEQUENCE [LARGE SCALE GENOMIC DNA]</scope>
    <source>
        <strain evidence="1">BSI-1</strain>
    </source>
</reference>
<evidence type="ECO:0000313" key="2">
    <source>
        <dbReference type="Proteomes" id="UP000094056"/>
    </source>
</evidence>
<proteinExistence type="predicted"/>
<sequence length="373" mass="43173">MVLIIIFLPLIVGEILVRILSPEGIVTPETTYNQSLEYVPSLFTRHIFPRKERIVEWSDSITIHMNKFGYRGKEFSLTKQEGTIRIIFLGGSYVFNANSSMGKDWPHLTEKYLKESGFKNVECINAGVPGHASFDALGILYSEIHNFEPDYIVVCNAWNDIKYFRTLSTENTLLRTYWPISGKNPYMYYNSWLDKFLCNSQLYVRLRWRYYSHSLMGIGKDLLSRIGLEGEKPKGNYSSEYGRFGIKQYRLNLETVVDVSRNIGAIPVLLTQARLVSDTNNEEDRSKIRYDYQLLNHKAILRAFNECDQVVREIAREKSVNLIDLSKKFTGQSDLFNDHVHLTSKGSKAIAQYTSLELGKILKKKLQYKIIRN</sequence>
<dbReference type="InterPro" id="IPR051532">
    <property type="entry name" value="Ester_Hydrolysis_Enzymes"/>
</dbReference>
<dbReference type="GO" id="GO:0004622">
    <property type="term" value="F:phosphatidylcholine lysophospholipase activity"/>
    <property type="evidence" value="ECO:0007669"/>
    <property type="project" value="TreeGrafter"/>
</dbReference>
<dbReference type="EMBL" id="MAYW01000358">
    <property type="protein sequence ID" value="ODS29832.1"/>
    <property type="molecule type" value="Genomic_DNA"/>
</dbReference>
<dbReference type="AlphaFoldDB" id="A0A1E3X2M3"/>
<dbReference type="Proteomes" id="UP000094056">
    <property type="component" value="Unassembled WGS sequence"/>
</dbReference>
<dbReference type="PATRIC" id="fig|1872076.5.peg.6093"/>